<evidence type="ECO:0000313" key="1">
    <source>
        <dbReference type="EMBL" id="KAJ8771527.1"/>
    </source>
</evidence>
<reference evidence="1 2" key="1">
    <citation type="submission" date="2021-09" db="EMBL/GenBank/DDBJ databases">
        <title>Genomic insights and catalytic innovation underlie evolution of tropane alkaloids biosynthesis.</title>
        <authorList>
            <person name="Wang Y.-J."/>
            <person name="Tian T."/>
            <person name="Huang J.-P."/>
            <person name="Huang S.-X."/>
        </authorList>
    </citation>
    <scope>NUCLEOTIDE SEQUENCE [LARGE SCALE GENOMIC DNA]</scope>
    <source>
        <strain evidence="1">KIB-2018</strain>
        <tissue evidence="1">Leaf</tissue>
    </source>
</reference>
<sequence length="84" mass="9631">MEDTRREENLVTAIWKMKTKGMAFSRLLHFLNPRPRGRPPPPKIDVSLSGLITSLKDQTSLRGSQLLVAYCNIPRLDQQELRSI</sequence>
<dbReference type="AlphaFoldDB" id="A0AAV8TX74"/>
<protein>
    <submittedName>
        <fullName evidence="1">Uncharacterized protein</fullName>
    </submittedName>
</protein>
<comment type="caution">
    <text evidence="1">The sequence shown here is derived from an EMBL/GenBank/DDBJ whole genome shotgun (WGS) entry which is preliminary data.</text>
</comment>
<organism evidence="1 2">
    <name type="scientific">Erythroxylum novogranatense</name>
    <dbReference type="NCBI Taxonomy" id="1862640"/>
    <lineage>
        <taxon>Eukaryota</taxon>
        <taxon>Viridiplantae</taxon>
        <taxon>Streptophyta</taxon>
        <taxon>Embryophyta</taxon>
        <taxon>Tracheophyta</taxon>
        <taxon>Spermatophyta</taxon>
        <taxon>Magnoliopsida</taxon>
        <taxon>eudicotyledons</taxon>
        <taxon>Gunneridae</taxon>
        <taxon>Pentapetalae</taxon>
        <taxon>rosids</taxon>
        <taxon>fabids</taxon>
        <taxon>Malpighiales</taxon>
        <taxon>Erythroxylaceae</taxon>
        <taxon>Erythroxylum</taxon>
    </lineage>
</organism>
<name>A0AAV8TX74_9ROSI</name>
<dbReference type="Proteomes" id="UP001159364">
    <property type="component" value="Linkage Group LG02"/>
</dbReference>
<accession>A0AAV8TX74</accession>
<evidence type="ECO:0000313" key="2">
    <source>
        <dbReference type="Proteomes" id="UP001159364"/>
    </source>
</evidence>
<proteinExistence type="predicted"/>
<dbReference type="EMBL" id="JAIWQS010000002">
    <property type="protein sequence ID" value="KAJ8771527.1"/>
    <property type="molecule type" value="Genomic_DNA"/>
</dbReference>
<keyword evidence="2" id="KW-1185">Reference proteome</keyword>
<gene>
    <name evidence="1" type="ORF">K2173_026704</name>
</gene>